<feature type="domain" description="SMC hinge" evidence="8">
    <location>
        <begin position="520"/>
        <end position="615"/>
    </location>
</feature>
<protein>
    <recommendedName>
        <fullName evidence="6">Chromosome partition protein Smc</fullName>
    </recommendedName>
</protein>
<dbReference type="GO" id="GO:0007059">
    <property type="term" value="P:chromosome segregation"/>
    <property type="evidence" value="ECO:0007669"/>
    <property type="project" value="UniProtKB-UniRule"/>
</dbReference>
<dbReference type="Gene3D" id="3.40.50.300">
    <property type="entry name" value="P-loop containing nucleotide triphosphate hydrolases"/>
    <property type="match status" value="2"/>
</dbReference>
<feature type="binding site" evidence="6">
    <location>
        <begin position="32"/>
        <end position="39"/>
    </location>
    <ligand>
        <name>ATP</name>
        <dbReference type="ChEBI" id="CHEBI:30616"/>
    </ligand>
</feature>
<comment type="subunit">
    <text evidence="6">Homodimer.</text>
</comment>
<dbReference type="Pfam" id="PF06470">
    <property type="entry name" value="SMC_hinge"/>
    <property type="match status" value="1"/>
</dbReference>
<reference evidence="9 10" key="1">
    <citation type="submission" date="2019-09" db="EMBL/GenBank/DDBJ databases">
        <authorList>
            <person name="Chandra G."/>
            <person name="Truman W A."/>
        </authorList>
    </citation>
    <scope>NUCLEOTIDE SEQUENCE [LARGE SCALE GENOMIC DNA]</scope>
    <source>
        <strain evidence="9">PS631</strain>
    </source>
</reference>
<dbReference type="AlphaFoldDB" id="A0A5E6QZF9"/>
<dbReference type="HAMAP" id="MF_01894">
    <property type="entry name" value="Smc_prok"/>
    <property type="match status" value="1"/>
</dbReference>
<comment type="similarity">
    <text evidence="6">Belongs to the SMC family.</text>
</comment>
<keyword evidence="2 6" id="KW-0547">Nucleotide-binding</keyword>
<dbReference type="SUPFAM" id="SSF52540">
    <property type="entry name" value="P-loop containing nucleoside triphosphate hydrolases"/>
    <property type="match status" value="1"/>
</dbReference>
<gene>
    <name evidence="6 9" type="primary">smc</name>
    <name evidence="9" type="ORF">PS631_01330</name>
</gene>
<dbReference type="GO" id="GO:0006260">
    <property type="term" value="P:DNA replication"/>
    <property type="evidence" value="ECO:0007669"/>
    <property type="project" value="UniProtKB-UniRule"/>
</dbReference>
<evidence type="ECO:0000256" key="5">
    <source>
        <dbReference type="ARBA" id="ARBA00023125"/>
    </source>
</evidence>
<dbReference type="InterPro" id="IPR003395">
    <property type="entry name" value="RecF/RecN/SMC_N"/>
</dbReference>
<feature type="coiled-coil region" evidence="6">
    <location>
        <begin position="398"/>
        <end position="489"/>
    </location>
</feature>
<evidence type="ECO:0000256" key="2">
    <source>
        <dbReference type="ARBA" id="ARBA00022741"/>
    </source>
</evidence>
<dbReference type="OrthoDB" id="9808768at2"/>
<evidence type="ECO:0000256" key="1">
    <source>
        <dbReference type="ARBA" id="ARBA00022490"/>
    </source>
</evidence>
<dbReference type="Pfam" id="PF02463">
    <property type="entry name" value="SMC_N"/>
    <property type="match status" value="1"/>
</dbReference>
<dbReference type="GO" id="GO:0030261">
    <property type="term" value="P:chromosome condensation"/>
    <property type="evidence" value="ECO:0007669"/>
    <property type="project" value="InterPro"/>
</dbReference>
<evidence type="ECO:0000313" key="10">
    <source>
        <dbReference type="Proteomes" id="UP000399692"/>
    </source>
</evidence>
<proteinExistence type="inferred from homology"/>
<keyword evidence="4 6" id="KW-0175">Coiled coil</keyword>
<dbReference type="GO" id="GO:0003677">
    <property type="term" value="F:DNA binding"/>
    <property type="evidence" value="ECO:0007669"/>
    <property type="project" value="UniProtKB-UniRule"/>
</dbReference>
<keyword evidence="3 6" id="KW-0067">ATP-binding</keyword>
<evidence type="ECO:0000256" key="6">
    <source>
        <dbReference type="HAMAP-Rule" id="MF_01894"/>
    </source>
</evidence>
<dbReference type="Proteomes" id="UP000399692">
    <property type="component" value="Unassembled WGS sequence"/>
</dbReference>
<sequence length="1162" mass="132199">MRLKCIRLAGFKSFVDPTTVNFPSNMAAVVGPNGCGKSNIIDAVRWVMGESSAKNLRGESMTDVIFNGSTSRKPVSQASIELVFDNSDNTLVGEYAAYAEISIRRKVTRDAQNTYYLNGTKCRRRDITDIFLGTGLGPRSYSIIEQGMISKLIEAKPEELRNFIEEAAGISKYKERRRETETRIRRTQENLARLTDLRDELGRQLERLHRQAQAAEKYREYKAEERLLKARLSALRWRELDQKVQQRGAVIGDQEVAFEALVAEQRNADASIERLRDGHHELSERFNQVQGRFYSVAGDIARVEQSIQHGQQRLRQLQDDLKEAERTRLETESHLGHDRTLLATLGEELEQLEPEQEMTLAAAEEAAAVLEEAELGMHGWQEQWDSFNTRSAEPRRQAEVQQSRLQQLETSLERLAERQRKLADERDQLSTDPQDAAMLELTEQVASSELLLEELQLSEQDVLERLEAVREQLQQLNQSHQQLQGEQQRLGGRLASLEALQQAALEPSAGAGEWLREQGLQQRPRLAEGLRVEAGWELAVETVLGADLQAVLVDDFSQLDFARLEQGDLRLLLAAGEGARVPGSLLDKVEGRTDLSPWLGQVRPVETLEQALSQRPSLLAGESLVSRDGYWVGRHFLRISRGSEAQGGVLARAQEIEQLAEQQLQQQEQLDQFEQRLHSLREQQRDLEEQREQLRRRSQDENRQHGELKARLSAGRARAEQLELRRRRLEEELSELGEQRAIEHEQLGEARLILQEALDLMAEDTEQREQLLARRDTLREGLDRIRQEARQHKDHAHQLAVRLGSLRAQHDSTRQALERLEQQAERLSERQEQLSLNLEEGEAPQEELRLKLEELLERRMSVDEEMRLARLHMDDADRELRDAEKRRTQAEQQSLLLRGQLEQSRLESQGLNLRRSTLQEQLLADGFDLQGVLATLDPEASEATTEQQLEQIEGRIQRLGAINLAAIEEYEQQSERKRYLDAQDADLVEALETLENVIRKIDKETRTRFKDTFDQINAGLQALFPKVFGGGSAYLELTGEDLLDTGVTIMARPPGKKNSTIHLLSGGEKALTALALVFAIFKLNPAPFCMLDEVDAPLDDANVGRYARLVKEMSETVQFIYITHNKIAMEMADQLMGVTMHEPGCSRLVAVDVEAAMAMVDA</sequence>
<dbReference type="EMBL" id="CABVHF010000002">
    <property type="protein sequence ID" value="VVM61798.1"/>
    <property type="molecule type" value="Genomic_DNA"/>
</dbReference>
<evidence type="ECO:0000256" key="4">
    <source>
        <dbReference type="ARBA" id="ARBA00023054"/>
    </source>
</evidence>
<dbReference type="InterPro" id="IPR027417">
    <property type="entry name" value="P-loop_NTPase"/>
</dbReference>
<dbReference type="PIRSF" id="PIRSF005719">
    <property type="entry name" value="SMC"/>
    <property type="match status" value="1"/>
</dbReference>
<dbReference type="InterPro" id="IPR036277">
    <property type="entry name" value="SMC_hinge_sf"/>
</dbReference>
<dbReference type="GO" id="GO:0005737">
    <property type="term" value="C:cytoplasm"/>
    <property type="evidence" value="ECO:0007669"/>
    <property type="project" value="UniProtKB-SubCell"/>
</dbReference>
<dbReference type="SMART" id="SM00968">
    <property type="entry name" value="SMC_hinge"/>
    <property type="match status" value="1"/>
</dbReference>
<dbReference type="SUPFAM" id="SSF75553">
    <property type="entry name" value="Smc hinge domain"/>
    <property type="match status" value="1"/>
</dbReference>
<evidence type="ECO:0000259" key="8">
    <source>
        <dbReference type="SMART" id="SM00968"/>
    </source>
</evidence>
<dbReference type="Gene3D" id="1.20.1060.20">
    <property type="match status" value="1"/>
</dbReference>
<dbReference type="RefSeq" id="WP_150569730.1">
    <property type="nucleotide sequence ID" value="NZ_CABVHF010000002.1"/>
</dbReference>
<feature type="coiled-coil region" evidence="6">
    <location>
        <begin position="300"/>
        <end position="334"/>
    </location>
</feature>
<dbReference type="GO" id="GO:0016887">
    <property type="term" value="F:ATP hydrolysis activity"/>
    <property type="evidence" value="ECO:0007669"/>
    <property type="project" value="InterPro"/>
</dbReference>
<feature type="coiled-coil region" evidence="6">
    <location>
        <begin position="170"/>
        <end position="218"/>
    </location>
</feature>
<dbReference type="CDD" id="cd03278">
    <property type="entry name" value="ABC_SMC_barmotin"/>
    <property type="match status" value="2"/>
</dbReference>
<dbReference type="PANTHER" id="PTHR43977">
    <property type="entry name" value="STRUCTURAL MAINTENANCE OF CHROMOSOMES PROTEIN 3"/>
    <property type="match status" value="1"/>
</dbReference>
<dbReference type="GO" id="GO:0005524">
    <property type="term" value="F:ATP binding"/>
    <property type="evidence" value="ECO:0007669"/>
    <property type="project" value="UniProtKB-UniRule"/>
</dbReference>
<dbReference type="GO" id="GO:0005694">
    <property type="term" value="C:chromosome"/>
    <property type="evidence" value="ECO:0007669"/>
    <property type="project" value="InterPro"/>
</dbReference>
<keyword evidence="1 6" id="KW-0963">Cytoplasm</keyword>
<keyword evidence="5 6" id="KW-0238">DNA-binding</keyword>
<dbReference type="InterPro" id="IPR024704">
    <property type="entry name" value="SMC"/>
</dbReference>
<dbReference type="InterPro" id="IPR010935">
    <property type="entry name" value="SMC_hinge"/>
</dbReference>
<dbReference type="GO" id="GO:0007062">
    <property type="term" value="P:sister chromatid cohesion"/>
    <property type="evidence" value="ECO:0007669"/>
    <property type="project" value="InterPro"/>
</dbReference>
<evidence type="ECO:0000256" key="3">
    <source>
        <dbReference type="ARBA" id="ARBA00022840"/>
    </source>
</evidence>
<comment type="subcellular location">
    <subcellularLocation>
        <location evidence="6">Cytoplasm</location>
    </subcellularLocation>
</comment>
<comment type="domain">
    <text evidence="6">Contains large globular domains required for ATP hydrolysis at each terminus and a third globular domain forming a flexible hinge near the middle of the molecule. These domains are separated by coiled-coil structures.</text>
</comment>
<accession>A0A5E6QZF9</accession>
<evidence type="ECO:0000313" key="9">
    <source>
        <dbReference type="EMBL" id="VVM61798.1"/>
    </source>
</evidence>
<dbReference type="InterPro" id="IPR011890">
    <property type="entry name" value="SMC_prok"/>
</dbReference>
<name>A0A5E6QZF9_PSEFL</name>
<dbReference type="NCBIfam" id="TIGR02168">
    <property type="entry name" value="SMC_prok_B"/>
    <property type="match status" value="1"/>
</dbReference>
<feature type="compositionally biased region" description="Basic and acidic residues" evidence="7">
    <location>
        <begin position="685"/>
        <end position="710"/>
    </location>
</feature>
<evidence type="ECO:0000256" key="7">
    <source>
        <dbReference type="SAM" id="MobiDB-lite"/>
    </source>
</evidence>
<comment type="function">
    <text evidence="6">Required for chromosome condensation and partitioning.</text>
</comment>
<organism evidence="9 10">
    <name type="scientific">Pseudomonas fluorescens</name>
    <dbReference type="NCBI Taxonomy" id="294"/>
    <lineage>
        <taxon>Bacteria</taxon>
        <taxon>Pseudomonadati</taxon>
        <taxon>Pseudomonadota</taxon>
        <taxon>Gammaproteobacteria</taxon>
        <taxon>Pseudomonadales</taxon>
        <taxon>Pseudomonadaceae</taxon>
        <taxon>Pseudomonas</taxon>
    </lineage>
</organism>
<feature type="region of interest" description="Disordered" evidence="7">
    <location>
        <begin position="685"/>
        <end position="714"/>
    </location>
</feature>